<keyword evidence="5" id="KW-1185">Reference proteome</keyword>
<feature type="domain" description="TIR" evidence="3">
    <location>
        <begin position="1"/>
        <end position="127"/>
    </location>
</feature>
<organism evidence="4 5">
    <name type="scientific">Mycolicibacterium hippocampi</name>
    <dbReference type="NCBI Taxonomy" id="659824"/>
    <lineage>
        <taxon>Bacteria</taxon>
        <taxon>Bacillati</taxon>
        <taxon>Actinomycetota</taxon>
        <taxon>Actinomycetes</taxon>
        <taxon>Mycobacteriales</taxon>
        <taxon>Mycobacteriaceae</taxon>
        <taxon>Mycolicibacterium</taxon>
    </lineage>
</organism>
<evidence type="ECO:0000259" key="3">
    <source>
        <dbReference type="PROSITE" id="PS50104"/>
    </source>
</evidence>
<dbReference type="SMART" id="SM00255">
    <property type="entry name" value="TIR"/>
    <property type="match status" value="1"/>
</dbReference>
<dbReference type="InterPro" id="IPR038232">
    <property type="entry name" value="PknH-like_Extracell_sf"/>
</dbReference>
<dbReference type="Gene3D" id="3.40.50.10140">
    <property type="entry name" value="Toll/interleukin-1 receptor homology (TIR) domain"/>
    <property type="match status" value="1"/>
</dbReference>
<dbReference type="SUPFAM" id="SSF52200">
    <property type="entry name" value="Toll/Interleukin receptor TIR domain"/>
    <property type="match status" value="1"/>
</dbReference>
<evidence type="ECO:0000256" key="1">
    <source>
        <dbReference type="SAM" id="MobiDB-lite"/>
    </source>
</evidence>
<keyword evidence="2" id="KW-1133">Transmembrane helix</keyword>
<keyword evidence="2" id="KW-0472">Membrane</keyword>
<dbReference type="Gene3D" id="3.40.1000.70">
    <property type="entry name" value="PknH-like extracellular domain"/>
    <property type="match status" value="1"/>
</dbReference>
<dbReference type="GO" id="GO:0007165">
    <property type="term" value="P:signal transduction"/>
    <property type="evidence" value="ECO:0007669"/>
    <property type="project" value="InterPro"/>
</dbReference>
<feature type="transmembrane region" description="Helical" evidence="2">
    <location>
        <begin position="245"/>
        <end position="266"/>
    </location>
</feature>
<dbReference type="Pfam" id="PF14032">
    <property type="entry name" value="PknH_C"/>
    <property type="match status" value="1"/>
</dbReference>
<feature type="compositionally biased region" description="Pro residues" evidence="1">
    <location>
        <begin position="220"/>
        <end position="239"/>
    </location>
</feature>
<dbReference type="AlphaFoldDB" id="A0A850PQ23"/>
<dbReference type="InterPro" id="IPR000157">
    <property type="entry name" value="TIR_dom"/>
</dbReference>
<feature type="region of interest" description="Disordered" evidence="1">
    <location>
        <begin position="270"/>
        <end position="298"/>
    </location>
</feature>
<dbReference type="PANTHER" id="PTHR47508">
    <property type="entry name" value="SAM DOMAIN-CONTAINING PROTEIN-RELATED"/>
    <property type="match status" value="1"/>
</dbReference>
<evidence type="ECO:0000313" key="5">
    <source>
        <dbReference type="Proteomes" id="UP000570517"/>
    </source>
</evidence>
<feature type="compositionally biased region" description="Low complexity" evidence="1">
    <location>
        <begin position="270"/>
        <end position="294"/>
    </location>
</feature>
<evidence type="ECO:0000313" key="4">
    <source>
        <dbReference type="EMBL" id="NVN50284.1"/>
    </source>
</evidence>
<comment type="caution">
    <text evidence="4">The sequence shown here is derived from an EMBL/GenBank/DDBJ whole genome shotgun (WGS) entry which is preliminary data.</text>
</comment>
<name>A0A850PQ23_9MYCO</name>
<dbReference type="InterPro" id="IPR035897">
    <property type="entry name" value="Toll_tir_struct_dom_sf"/>
</dbReference>
<sequence>MAVFISYSSHDGARVEQLAATLRRAREEIWYDSELGGGDAWWRMILDRIRVCDVFLVALSQNMAQSKACQLELQYAQALGKPIVPVQVGHIDSMRTNPLAATQVIDFQNPTIDTGIELVASLNAARRQSAPLPDPLPDEPPMPFAYLMRLGGLIAGPALTPQQQTVVVAELRAGIEDDGDDPSARQDILSLLQRLRDRSDVTYRTRTEVDSLLAAMAPRPAAPHYPPPPMQRPPAPPQPTSKKGLFIGAGVAVAAIIAVVVVIIVATSGGGSSDSEAAAPSDSPSDDTTVSASPRSMLLTPEEVASTVGLDSIEPNPIVAQMDLTTGELSRPECLGASYVTMGDAYQNSGYTAVAFQGLKADGYDSVWVGQGVVAFPSGTEAQAFLDAAANQWSACAGDIITVTFSGAPTQQWSYKDIERSDAQITQQSQQIGAAGYGCQHTLRREANVLIDVMGCRTPPGDEAVQLAEKIASKVDAA</sequence>
<dbReference type="Proteomes" id="UP000570517">
    <property type="component" value="Unassembled WGS sequence"/>
</dbReference>
<dbReference type="Pfam" id="PF13676">
    <property type="entry name" value="TIR_2"/>
    <property type="match status" value="1"/>
</dbReference>
<reference evidence="4 5" key="1">
    <citation type="submission" date="2020-05" db="EMBL/GenBank/DDBJ databases">
        <title>Draft genome sequence of Mycobacterium hippocampi DL, isolated from European seabass, Dicentrarchus labrax, reared in fish farms.</title>
        <authorList>
            <person name="Stathopoulou P."/>
            <person name="Asimakis E."/>
            <person name="Tzokas K."/>
            <person name="Batargias C."/>
            <person name="Tsiamis G."/>
        </authorList>
    </citation>
    <scope>NUCLEOTIDE SEQUENCE [LARGE SCALE GENOMIC DNA]</scope>
    <source>
        <strain evidence="4 5">DL</strain>
    </source>
</reference>
<dbReference type="EMBL" id="JABFYL010000023">
    <property type="protein sequence ID" value="NVN50284.1"/>
    <property type="molecule type" value="Genomic_DNA"/>
</dbReference>
<evidence type="ECO:0000256" key="2">
    <source>
        <dbReference type="SAM" id="Phobius"/>
    </source>
</evidence>
<accession>A0A850PQ23</accession>
<gene>
    <name evidence="4" type="ORF">HLY00_1451</name>
</gene>
<proteinExistence type="predicted"/>
<dbReference type="RefSeq" id="WP_178358651.1">
    <property type="nucleotide sequence ID" value="NZ_JABFYL010000023.1"/>
</dbReference>
<feature type="region of interest" description="Disordered" evidence="1">
    <location>
        <begin position="218"/>
        <end position="241"/>
    </location>
</feature>
<dbReference type="PROSITE" id="PS50104">
    <property type="entry name" value="TIR"/>
    <property type="match status" value="1"/>
</dbReference>
<protein>
    <recommendedName>
        <fullName evidence="3">TIR domain-containing protein</fullName>
    </recommendedName>
</protein>
<keyword evidence="2" id="KW-0812">Transmembrane</keyword>
<dbReference type="InterPro" id="IPR026954">
    <property type="entry name" value="PknH-like_Extracell"/>
</dbReference>
<dbReference type="PANTHER" id="PTHR47508:SF1">
    <property type="entry name" value="NON-SPECIFIC SERINE_THREONINE PROTEIN KINASE"/>
    <property type="match status" value="1"/>
</dbReference>